<feature type="domain" description="Metallo-beta-lactamase" evidence="1">
    <location>
        <begin position="26"/>
        <end position="223"/>
    </location>
</feature>
<dbReference type="InterPro" id="IPR050855">
    <property type="entry name" value="NDM-1-like"/>
</dbReference>
<keyword evidence="2" id="KW-0378">Hydrolase</keyword>
<protein>
    <submittedName>
        <fullName evidence="2">MBL fold metallo-hydrolase</fullName>
    </submittedName>
</protein>
<gene>
    <name evidence="2" type="ORF">FYJ51_12115</name>
</gene>
<proteinExistence type="predicted"/>
<name>A0A7X2NUC2_9FIRM</name>
<dbReference type="Gene3D" id="3.60.15.10">
    <property type="entry name" value="Ribonuclease Z/Hydroxyacylglutathione hydrolase-like"/>
    <property type="match status" value="1"/>
</dbReference>
<dbReference type="GO" id="GO:0016787">
    <property type="term" value="F:hydrolase activity"/>
    <property type="evidence" value="ECO:0007669"/>
    <property type="project" value="UniProtKB-KW"/>
</dbReference>
<dbReference type="Proteomes" id="UP000461880">
    <property type="component" value="Unassembled WGS sequence"/>
</dbReference>
<reference evidence="2 3" key="1">
    <citation type="submission" date="2019-08" db="EMBL/GenBank/DDBJ databases">
        <title>In-depth cultivation of the pig gut microbiome towards novel bacterial diversity and tailored functional studies.</title>
        <authorList>
            <person name="Wylensek D."/>
            <person name="Hitch T.C.A."/>
            <person name="Clavel T."/>
        </authorList>
    </citation>
    <scope>NUCLEOTIDE SEQUENCE [LARGE SCALE GENOMIC DNA]</scope>
    <source>
        <strain evidence="2 3">Oil+RF-744-GAM-WT-6</strain>
    </source>
</reference>
<dbReference type="PANTHER" id="PTHR42951">
    <property type="entry name" value="METALLO-BETA-LACTAMASE DOMAIN-CONTAINING"/>
    <property type="match status" value="1"/>
</dbReference>
<dbReference type="PANTHER" id="PTHR42951:SF22">
    <property type="entry name" value="METALLO BETA-LACTAMASE SUPERFAMILY LIPOPROTEIN"/>
    <property type="match status" value="1"/>
</dbReference>
<dbReference type="RefSeq" id="WP_154505874.1">
    <property type="nucleotide sequence ID" value="NZ_VUMN01000041.1"/>
</dbReference>
<dbReference type="Pfam" id="PF00753">
    <property type="entry name" value="Lactamase_B"/>
    <property type="match status" value="1"/>
</dbReference>
<dbReference type="InterPro" id="IPR001279">
    <property type="entry name" value="Metallo-B-lactamas"/>
</dbReference>
<dbReference type="SUPFAM" id="SSF56281">
    <property type="entry name" value="Metallo-hydrolase/oxidoreductase"/>
    <property type="match status" value="1"/>
</dbReference>
<dbReference type="SMART" id="SM00849">
    <property type="entry name" value="Lactamase_B"/>
    <property type="match status" value="1"/>
</dbReference>
<dbReference type="AlphaFoldDB" id="A0A7X2NUC2"/>
<keyword evidence="3" id="KW-1185">Reference proteome</keyword>
<comment type="caution">
    <text evidence="2">The sequence shown here is derived from an EMBL/GenBank/DDBJ whole genome shotgun (WGS) entry which is preliminary data.</text>
</comment>
<dbReference type="InterPro" id="IPR036866">
    <property type="entry name" value="RibonucZ/Hydroxyglut_hydro"/>
</dbReference>
<evidence type="ECO:0000313" key="3">
    <source>
        <dbReference type="Proteomes" id="UP000461880"/>
    </source>
</evidence>
<organism evidence="2 3">
    <name type="scientific">Stecheria intestinalis</name>
    <dbReference type="NCBI Taxonomy" id="2606630"/>
    <lineage>
        <taxon>Bacteria</taxon>
        <taxon>Bacillati</taxon>
        <taxon>Bacillota</taxon>
        <taxon>Erysipelotrichia</taxon>
        <taxon>Erysipelotrichales</taxon>
        <taxon>Erysipelotrichaceae</taxon>
        <taxon>Stecheria</taxon>
    </lineage>
</organism>
<evidence type="ECO:0000259" key="1">
    <source>
        <dbReference type="SMART" id="SM00849"/>
    </source>
</evidence>
<sequence length="291" mass="32701">MSREKCAAHPFYEFRKGIYEIDEFCCSSIFLIEGEEKALVIDAGIGIGDLNKVIRRITDKPIEAVASHNHPDHIGGAYNFTEMWMHPLDIDPVRTAENSDVEERRGYADLITKREGKWFPYDLKEDIFGWPSQCRFKPIADGHVFDLGGRRVTAWHCPGHTPGELVFIDDLTHTLIVGDAVNCNWYLDQTIAESPNAAVRKASNALKRIQSFSDQYDYVINSHHDYRGFGNPLNPDVLPNLTRCLEKLSEGKAEFREVKDPMSETGGTRISAIEGDVQVSSFGVGINQLLG</sequence>
<evidence type="ECO:0000313" key="2">
    <source>
        <dbReference type="EMBL" id="MSS59638.1"/>
    </source>
</evidence>
<accession>A0A7X2NUC2</accession>
<dbReference type="EMBL" id="VUMN01000041">
    <property type="protein sequence ID" value="MSS59638.1"/>
    <property type="molecule type" value="Genomic_DNA"/>
</dbReference>